<evidence type="ECO:0000259" key="2">
    <source>
        <dbReference type="PROSITE" id="PS50057"/>
    </source>
</evidence>
<dbReference type="SUPFAM" id="SSF54236">
    <property type="entry name" value="Ubiquitin-like"/>
    <property type="match status" value="1"/>
</dbReference>
<dbReference type="AlphaFoldDB" id="A0A1I8JQH7"/>
<name>A0A1I8JQH7_9PLAT</name>
<feature type="compositionally biased region" description="Low complexity" evidence="1">
    <location>
        <begin position="85"/>
        <end position="98"/>
    </location>
</feature>
<protein>
    <submittedName>
        <fullName evidence="4">FERM domain-containing protein</fullName>
    </submittedName>
</protein>
<feature type="region of interest" description="Disordered" evidence="1">
    <location>
        <begin position="58"/>
        <end position="141"/>
    </location>
</feature>
<sequence>QSNGETVRNSGWSYGENYRTGLKGDFPASACTCCPLPHPAVAAEFCTCSPRAWRPDLRRSTVPASGAGPDSGATVARMRRRRAAATRLESTRSIISAARRSERSPGARHEHGPDGGSADSSGATRCDPLKQRSASANCQGQRQIDATTGSITFLARLANELTDQIFAAASEAHELLERRRYCPCCAKHSTDNFECLQRGARARELMWLAMAAFRPESKLLKEVTQFFKKPLGIRWRRLFSLDAENLRNANEKYPRSVEVEAIQHKTTIIYHKVYFPDDSDEAFEVDSSTRAKDFCANVANKLGLKSYEGFSLFVKIADKVIFFFDFVRRPDEWIKKAKPSRAAHASPPAVQLPGVLHEEAVEHHSAGQGPQRRHHLPLPSGAAEAAAGLHKCTVDEAAELAALIYRVKFGENKNNLQHIPRFLKELLPADLIKQLSAEEWKRRIVAQYNNSIGMSSDEAKVTFTKLIYKWPTFGSARSSKSSKRLSRTTQKLC</sequence>
<feature type="compositionally biased region" description="Polar residues" evidence="1">
    <location>
        <begin position="132"/>
        <end position="141"/>
    </location>
</feature>
<organism evidence="3 4">
    <name type="scientific">Macrostomum lignano</name>
    <dbReference type="NCBI Taxonomy" id="282301"/>
    <lineage>
        <taxon>Eukaryota</taxon>
        <taxon>Metazoa</taxon>
        <taxon>Spiralia</taxon>
        <taxon>Lophotrochozoa</taxon>
        <taxon>Platyhelminthes</taxon>
        <taxon>Rhabditophora</taxon>
        <taxon>Macrostomorpha</taxon>
        <taxon>Macrostomida</taxon>
        <taxon>Macrostomidae</taxon>
        <taxon>Macrostomum</taxon>
    </lineage>
</organism>
<dbReference type="PROSITE" id="PS50057">
    <property type="entry name" value="FERM_3"/>
    <property type="match status" value="1"/>
</dbReference>
<reference evidence="4" key="1">
    <citation type="submission" date="2016-11" db="UniProtKB">
        <authorList>
            <consortium name="WormBaseParasite"/>
        </authorList>
    </citation>
    <scope>IDENTIFICATION</scope>
</reference>
<keyword evidence="3" id="KW-1185">Reference proteome</keyword>
<dbReference type="SMART" id="SM00295">
    <property type="entry name" value="B41"/>
    <property type="match status" value="1"/>
</dbReference>
<dbReference type="Gene3D" id="3.10.20.90">
    <property type="entry name" value="Phosphatidylinositol 3-kinase Catalytic Subunit, Chain A, domain 1"/>
    <property type="match status" value="1"/>
</dbReference>
<dbReference type="InterPro" id="IPR000299">
    <property type="entry name" value="FERM_domain"/>
</dbReference>
<proteinExistence type="predicted"/>
<dbReference type="Pfam" id="PF00373">
    <property type="entry name" value="FERM_M"/>
    <property type="match status" value="1"/>
</dbReference>
<dbReference type="Gene3D" id="2.30.30.40">
    <property type="entry name" value="SH3 Domains"/>
    <property type="match status" value="1"/>
</dbReference>
<dbReference type="PANTHER" id="PTHR22692">
    <property type="entry name" value="MYOSIN VII, XV"/>
    <property type="match status" value="1"/>
</dbReference>
<dbReference type="InterPro" id="IPR035963">
    <property type="entry name" value="FERM_2"/>
</dbReference>
<feature type="compositionally biased region" description="Basic and acidic residues" evidence="1">
    <location>
        <begin position="99"/>
        <end position="113"/>
    </location>
</feature>
<dbReference type="InterPro" id="IPR029071">
    <property type="entry name" value="Ubiquitin-like_domsf"/>
</dbReference>
<dbReference type="CDD" id="cd14473">
    <property type="entry name" value="FERM_B-lobe"/>
    <property type="match status" value="1"/>
</dbReference>
<dbReference type="PANTHER" id="PTHR22692:SF33">
    <property type="entry name" value="MYOSIN"/>
    <property type="match status" value="1"/>
</dbReference>
<dbReference type="Gene3D" id="1.20.80.10">
    <property type="match status" value="1"/>
</dbReference>
<dbReference type="CDD" id="cd17093">
    <property type="entry name" value="FERM2_F1_Myosin-VII"/>
    <property type="match status" value="1"/>
</dbReference>
<dbReference type="Pfam" id="PF21989">
    <property type="entry name" value="RA_2"/>
    <property type="match status" value="1"/>
</dbReference>
<evidence type="ECO:0000313" key="4">
    <source>
        <dbReference type="WBParaSite" id="snap_masked-unitig_29461-processed-gene-0.1-mRNA-1"/>
    </source>
</evidence>
<dbReference type="InterPro" id="IPR019749">
    <property type="entry name" value="Band_41_domain"/>
</dbReference>
<dbReference type="GO" id="GO:0005737">
    <property type="term" value="C:cytoplasm"/>
    <property type="evidence" value="ECO:0007669"/>
    <property type="project" value="UniProtKB-SubCell"/>
</dbReference>
<accession>A0A1I8JQH7</accession>
<dbReference type="InterPro" id="IPR051567">
    <property type="entry name" value="Unconventional_Myosin_ATPase"/>
</dbReference>
<dbReference type="SUPFAM" id="SSF47031">
    <property type="entry name" value="Second domain of FERM"/>
    <property type="match status" value="1"/>
</dbReference>
<feature type="domain" description="FERM" evidence="2">
    <location>
        <begin position="269"/>
        <end position="493"/>
    </location>
</feature>
<evidence type="ECO:0000313" key="3">
    <source>
        <dbReference type="Proteomes" id="UP000095280"/>
    </source>
</evidence>
<evidence type="ECO:0000256" key="1">
    <source>
        <dbReference type="SAM" id="MobiDB-lite"/>
    </source>
</evidence>
<dbReference type="Proteomes" id="UP000095280">
    <property type="component" value="Unplaced"/>
</dbReference>
<dbReference type="WBParaSite" id="snap_masked-unitig_29461-processed-gene-0.1-mRNA-1">
    <property type="protein sequence ID" value="snap_masked-unitig_29461-processed-gene-0.1-mRNA-1"/>
    <property type="gene ID" value="snap_masked-unitig_29461-processed-gene-0.1"/>
</dbReference>
<dbReference type="InterPro" id="IPR014352">
    <property type="entry name" value="FERM/acyl-CoA-bd_prot_sf"/>
</dbReference>
<dbReference type="InterPro" id="IPR019748">
    <property type="entry name" value="FERM_central"/>
</dbReference>